<feature type="chain" id="PRO_5043566730" evidence="1">
    <location>
        <begin position="26"/>
        <end position="466"/>
    </location>
</feature>
<evidence type="ECO:0000313" key="3">
    <source>
        <dbReference type="Proteomes" id="UP001225042"/>
    </source>
</evidence>
<evidence type="ECO:0000313" key="2">
    <source>
        <dbReference type="EMBL" id="MDQ2256178.1"/>
    </source>
</evidence>
<gene>
    <name evidence="2" type="ORF">RBJ67_08460</name>
</gene>
<keyword evidence="3" id="KW-1185">Reference proteome</keyword>
<organism evidence="2 3">
    <name type="scientific">Enterobacter soli</name>
    <dbReference type="NCBI Taxonomy" id="885040"/>
    <lineage>
        <taxon>Bacteria</taxon>
        <taxon>Pseudomonadati</taxon>
        <taxon>Pseudomonadota</taxon>
        <taxon>Gammaproteobacteria</taxon>
        <taxon>Enterobacterales</taxon>
        <taxon>Enterobacteriaceae</taxon>
        <taxon>Enterobacter</taxon>
    </lineage>
</organism>
<protein>
    <submittedName>
        <fullName evidence="2">Uncharacterized protein</fullName>
    </submittedName>
</protein>
<dbReference type="Proteomes" id="UP001225042">
    <property type="component" value="Unassembled WGS sequence"/>
</dbReference>
<dbReference type="RefSeq" id="WP_257273146.1">
    <property type="nucleotide sequence ID" value="NZ_JANJQG010000005.1"/>
</dbReference>
<name>A0AAW8H706_9ENTR</name>
<evidence type="ECO:0000256" key="1">
    <source>
        <dbReference type="SAM" id="SignalP"/>
    </source>
</evidence>
<comment type="caution">
    <text evidence="2">The sequence shown here is derived from an EMBL/GenBank/DDBJ whole genome shotgun (WGS) entry which is preliminary data.</text>
</comment>
<feature type="signal peptide" evidence="1">
    <location>
        <begin position="1"/>
        <end position="25"/>
    </location>
</feature>
<keyword evidence="1" id="KW-0732">Signal</keyword>
<reference evidence="2 3" key="1">
    <citation type="submission" date="2023-08" db="EMBL/GenBank/DDBJ databases">
        <authorList>
            <person name="Dale J."/>
        </authorList>
    </citation>
    <scope>NUCLEOTIDE SEQUENCE [LARGE SCALE GENOMIC DNA]</scope>
    <source>
        <strain evidence="2 3">2023EL-00788</strain>
    </source>
</reference>
<dbReference type="AlphaFoldDB" id="A0AAW8H706"/>
<accession>A0AAW8H706</accession>
<dbReference type="EMBL" id="JAVDKS010000003">
    <property type="protein sequence ID" value="MDQ2256178.1"/>
    <property type="molecule type" value="Genomic_DNA"/>
</dbReference>
<proteinExistence type="predicted"/>
<dbReference type="PROSITE" id="PS51257">
    <property type="entry name" value="PROKAR_LIPOPROTEIN"/>
    <property type="match status" value="1"/>
</dbReference>
<sequence length="466" mass="52346">MRVATLSFKSIIVMLTFFSCTSAYAVAKDVCLSPGLVKSMLSRFNITAMDDAGKETKKYTEADKCDKDAFKKTLLALDQIKTVSSQKIKNAPDEKSIDFFAFINEKVKKIILMPDSSSLCGFNEGGAVLDPEKPDKIIRLCILNGKMPVSQLATIIVHETRHMDGYKHVKCSHGLYKTLSFPECDVSFEEQGSHAYALSYMMKLHNTLKDKDDKFRVRALIAQSVEYSFNNVPFGLKKGGLMLDSKNRLLFFDGNDISVVNEFNDKITSFVLNLGYPLVLHQNGSIQAYTFSEKWNFVAGPLTDNYQKLGVDTRDKILDVYIDNGEKCYLLPSEIICASKDSFVNFKFDGISPAAFYNAPDMSKHALMRVKDKSGRVFVIPGSILFKSDDKNYNSAFEDKKHSLEPDVSSYAECENGDLIGVDAEGTVVVKSQDSEWKVDDRFNGVTVKKIIPYYWSKQLQDFLKG</sequence>